<dbReference type="InterPro" id="IPR027417">
    <property type="entry name" value="P-loop_NTPase"/>
</dbReference>
<dbReference type="GO" id="GO:0006310">
    <property type="term" value="P:DNA recombination"/>
    <property type="evidence" value="ECO:0007669"/>
    <property type="project" value="UniProtKB-UniRule"/>
</dbReference>
<dbReference type="Gene3D" id="3.40.50.300">
    <property type="entry name" value="P-loop containing nucleotide triphosphate hydrolases"/>
    <property type="match status" value="2"/>
</dbReference>
<evidence type="ECO:0000256" key="9">
    <source>
        <dbReference type="ARBA" id="ARBA00023172"/>
    </source>
</evidence>
<dbReference type="InterPro" id="IPR014001">
    <property type="entry name" value="Helicase_ATP-bd"/>
</dbReference>
<dbReference type="Gene3D" id="2.40.50.140">
    <property type="entry name" value="Nucleic acid-binding proteins"/>
    <property type="match status" value="1"/>
</dbReference>
<comment type="similarity">
    <text evidence="1 15">Belongs to the helicase family. RecG subfamily.</text>
</comment>
<evidence type="ECO:0000256" key="2">
    <source>
        <dbReference type="ARBA" id="ARBA00017846"/>
    </source>
</evidence>
<keyword evidence="3 15" id="KW-0547">Nucleotide-binding</keyword>
<evidence type="ECO:0000256" key="1">
    <source>
        <dbReference type="ARBA" id="ARBA00007504"/>
    </source>
</evidence>
<dbReference type="SMART" id="SM00490">
    <property type="entry name" value="HELICc"/>
    <property type="match status" value="1"/>
</dbReference>
<dbReference type="InterPro" id="IPR004609">
    <property type="entry name" value="ATP-dep_DNA_helicase_RecG"/>
</dbReference>
<comment type="function">
    <text evidence="15">Plays a critical role in recombination and DNA repair. Helps process Holliday junction intermediates to mature products by catalyzing branch migration. Has replication fork regression activity, unwinds stalled or blocked replication forks to make a HJ that can be resolved. Has a DNA unwinding activity characteristic of a DNA helicase with 3'-5' polarity.</text>
</comment>
<reference evidence="18" key="1">
    <citation type="journal article" date="2020" name="mSystems">
        <title>Genome- and Community-Level Interaction Insights into Carbon Utilization and Element Cycling Functions of Hydrothermarchaeota in Hydrothermal Sediment.</title>
        <authorList>
            <person name="Zhou Z."/>
            <person name="Liu Y."/>
            <person name="Xu W."/>
            <person name="Pan J."/>
            <person name="Luo Z.H."/>
            <person name="Li M."/>
        </authorList>
    </citation>
    <scope>NUCLEOTIDE SEQUENCE [LARGE SCALE GENOMIC DNA]</scope>
    <source>
        <strain evidence="18">SpSt-488</strain>
    </source>
</reference>
<dbReference type="InterPro" id="IPR001650">
    <property type="entry name" value="Helicase_C-like"/>
</dbReference>
<keyword evidence="7 15" id="KW-0067">ATP-binding</keyword>
<dbReference type="NCBIfam" id="TIGR00643">
    <property type="entry name" value="recG"/>
    <property type="match status" value="1"/>
</dbReference>
<dbReference type="InterPro" id="IPR033454">
    <property type="entry name" value="RecG_wedge"/>
</dbReference>
<keyword evidence="9 15" id="KW-0233">DNA recombination</keyword>
<evidence type="ECO:0000256" key="3">
    <source>
        <dbReference type="ARBA" id="ARBA00022741"/>
    </source>
</evidence>
<feature type="domain" description="Helicase ATP-binding" evidence="16">
    <location>
        <begin position="274"/>
        <end position="435"/>
    </location>
</feature>
<evidence type="ECO:0000256" key="11">
    <source>
        <dbReference type="ARBA" id="ARBA00023235"/>
    </source>
</evidence>
<keyword evidence="10 15" id="KW-0234">DNA repair</keyword>
<evidence type="ECO:0000256" key="4">
    <source>
        <dbReference type="ARBA" id="ARBA00022763"/>
    </source>
</evidence>
<comment type="catalytic activity">
    <reaction evidence="12 15">
        <text>Couples ATP hydrolysis with the unwinding of duplex DNA by translocating in the 3'-5' direction.</text>
        <dbReference type="EC" id="5.6.2.4"/>
    </reaction>
</comment>
<dbReference type="SUPFAM" id="SSF50249">
    <property type="entry name" value="Nucleic acid-binding proteins"/>
    <property type="match status" value="1"/>
</dbReference>
<dbReference type="PANTHER" id="PTHR47964">
    <property type="entry name" value="ATP-DEPENDENT DNA HELICASE HOMOLOG RECG, CHLOROPLASTIC"/>
    <property type="match status" value="1"/>
</dbReference>
<keyword evidence="11" id="KW-0413">Isomerase</keyword>
<evidence type="ECO:0000256" key="15">
    <source>
        <dbReference type="RuleBase" id="RU363016"/>
    </source>
</evidence>
<dbReference type="EC" id="5.6.2.4" evidence="13 15"/>
<dbReference type="GO" id="GO:0005524">
    <property type="term" value="F:ATP binding"/>
    <property type="evidence" value="ECO:0007669"/>
    <property type="project" value="UniProtKB-KW"/>
</dbReference>
<evidence type="ECO:0000259" key="16">
    <source>
        <dbReference type="PROSITE" id="PS51192"/>
    </source>
</evidence>
<evidence type="ECO:0000259" key="17">
    <source>
        <dbReference type="PROSITE" id="PS51194"/>
    </source>
</evidence>
<evidence type="ECO:0000256" key="5">
    <source>
        <dbReference type="ARBA" id="ARBA00022801"/>
    </source>
</evidence>
<dbReference type="GO" id="GO:0016787">
    <property type="term" value="F:hydrolase activity"/>
    <property type="evidence" value="ECO:0007669"/>
    <property type="project" value="UniProtKB-KW"/>
</dbReference>
<dbReference type="PANTHER" id="PTHR47964:SF1">
    <property type="entry name" value="ATP-DEPENDENT DNA HELICASE HOMOLOG RECG, CHLOROPLASTIC"/>
    <property type="match status" value="1"/>
</dbReference>
<evidence type="ECO:0000256" key="10">
    <source>
        <dbReference type="ARBA" id="ARBA00023204"/>
    </source>
</evidence>
<dbReference type="NCBIfam" id="NF008165">
    <property type="entry name" value="PRK10917.1-3"/>
    <property type="match status" value="1"/>
</dbReference>
<dbReference type="InterPro" id="IPR047112">
    <property type="entry name" value="RecG/Mfd"/>
</dbReference>
<evidence type="ECO:0000313" key="18">
    <source>
        <dbReference type="EMBL" id="HGK27378.1"/>
    </source>
</evidence>
<evidence type="ECO:0000256" key="13">
    <source>
        <dbReference type="ARBA" id="ARBA00034808"/>
    </source>
</evidence>
<dbReference type="PROSITE" id="PS51192">
    <property type="entry name" value="HELICASE_ATP_BIND_1"/>
    <property type="match status" value="1"/>
</dbReference>
<keyword evidence="8" id="KW-0238">DNA-binding</keyword>
<evidence type="ECO:0000256" key="7">
    <source>
        <dbReference type="ARBA" id="ARBA00022840"/>
    </source>
</evidence>
<comment type="catalytic activity">
    <reaction evidence="14 15">
        <text>ATP + H2O = ADP + phosphate + H(+)</text>
        <dbReference type="Rhea" id="RHEA:13065"/>
        <dbReference type="ChEBI" id="CHEBI:15377"/>
        <dbReference type="ChEBI" id="CHEBI:15378"/>
        <dbReference type="ChEBI" id="CHEBI:30616"/>
        <dbReference type="ChEBI" id="CHEBI:43474"/>
        <dbReference type="ChEBI" id="CHEBI:456216"/>
        <dbReference type="EC" id="5.6.2.4"/>
    </reaction>
</comment>
<dbReference type="CDD" id="cd04488">
    <property type="entry name" value="RecG_wedge_OBF"/>
    <property type="match status" value="1"/>
</dbReference>
<dbReference type="Pfam" id="PF00270">
    <property type="entry name" value="DEAD"/>
    <property type="match status" value="1"/>
</dbReference>
<name>A0A7C4GFA1_UNCW3</name>
<dbReference type="InterPro" id="IPR045562">
    <property type="entry name" value="RecG_dom3_C"/>
</dbReference>
<dbReference type="InterPro" id="IPR011545">
    <property type="entry name" value="DEAD/DEAH_box_helicase_dom"/>
</dbReference>
<evidence type="ECO:0000256" key="14">
    <source>
        <dbReference type="ARBA" id="ARBA00048988"/>
    </source>
</evidence>
<keyword evidence="4 15" id="KW-0227">DNA damage</keyword>
<evidence type="ECO:0000256" key="6">
    <source>
        <dbReference type="ARBA" id="ARBA00022806"/>
    </source>
</evidence>
<keyword evidence="5 15" id="KW-0378">Hydrolase</keyword>
<evidence type="ECO:0000256" key="12">
    <source>
        <dbReference type="ARBA" id="ARBA00034617"/>
    </source>
</evidence>
<dbReference type="Pfam" id="PF19833">
    <property type="entry name" value="RecG_dom3_C"/>
    <property type="match status" value="1"/>
</dbReference>
<dbReference type="GO" id="GO:0006281">
    <property type="term" value="P:DNA repair"/>
    <property type="evidence" value="ECO:0007669"/>
    <property type="project" value="UniProtKB-UniRule"/>
</dbReference>
<protein>
    <recommendedName>
        <fullName evidence="2 15">ATP-dependent DNA helicase RecG</fullName>
        <ecNumber evidence="13 15">5.6.2.4</ecNumber>
    </recommendedName>
</protein>
<evidence type="ECO:0000256" key="8">
    <source>
        <dbReference type="ARBA" id="ARBA00023125"/>
    </source>
</evidence>
<dbReference type="PROSITE" id="PS51194">
    <property type="entry name" value="HELICASE_CTER"/>
    <property type="match status" value="1"/>
</dbReference>
<comment type="caution">
    <text evidence="18">The sequence shown here is derived from an EMBL/GenBank/DDBJ whole genome shotgun (WGS) entry which is preliminary data.</text>
</comment>
<dbReference type="Pfam" id="PF00271">
    <property type="entry name" value="Helicase_C"/>
    <property type="match status" value="1"/>
</dbReference>
<dbReference type="AlphaFoldDB" id="A0A7C4GFA1"/>
<dbReference type="GO" id="GO:0003677">
    <property type="term" value="F:DNA binding"/>
    <property type="evidence" value="ECO:0007669"/>
    <property type="project" value="UniProtKB-KW"/>
</dbReference>
<dbReference type="GO" id="GO:0043138">
    <property type="term" value="F:3'-5' DNA helicase activity"/>
    <property type="evidence" value="ECO:0007669"/>
    <property type="project" value="UniProtKB-EC"/>
</dbReference>
<dbReference type="InterPro" id="IPR012340">
    <property type="entry name" value="NA-bd_OB-fold"/>
</dbReference>
<dbReference type="SUPFAM" id="SSF52540">
    <property type="entry name" value="P-loop containing nucleoside triphosphate hydrolases"/>
    <property type="match status" value="1"/>
</dbReference>
<dbReference type="SMART" id="SM00487">
    <property type="entry name" value="DEXDc"/>
    <property type="match status" value="1"/>
</dbReference>
<feature type="domain" description="Helicase C-terminal" evidence="17">
    <location>
        <begin position="445"/>
        <end position="622"/>
    </location>
</feature>
<organism evidence="18">
    <name type="scientific">candidate division WOR-3 bacterium</name>
    <dbReference type="NCBI Taxonomy" id="2052148"/>
    <lineage>
        <taxon>Bacteria</taxon>
        <taxon>Bacteria division WOR-3</taxon>
    </lineage>
</organism>
<dbReference type="CDD" id="cd17992">
    <property type="entry name" value="DEXHc_RecG"/>
    <property type="match status" value="1"/>
</dbReference>
<dbReference type="NCBIfam" id="NF008168">
    <property type="entry name" value="PRK10917.2-2"/>
    <property type="match status" value="1"/>
</dbReference>
<gene>
    <name evidence="18" type="primary">recG</name>
    <name evidence="18" type="ORF">ENS41_00285</name>
</gene>
<sequence length="695" mass="77571">MTETPIQYLKGVGPRRAELFGRIGVRTVRDLLWLVPRRYIDRSQMLSIRELRVGDEVTVIGRVVAVAARQTRGFRRLVSVLVGDGSSVIEAVWFNRPDLDERFRPNQQVMVSGRVTDFRGKRFVNPSFEVLEKGGQEFSGTNAIVPVYPLTEGLSTWVVRSVVRAALDRFGGQLDESLPRDVLVRYHFPDLRAALEAVHFPASVAAALKARERLVYEELFYLQLLLALRRRQSGESRKESPMSESGRLTVALRSSLGFSLTSAQERAIDEIRRDMASDKCMNRLLQGDVGSGKTVVAVYAMLIACENRSQAAMMVPTEILAEQHYRGWGDRLRELGVRAALLTGSTRASERRKILAGLEDGSVDIVFGTHALIEQGVRFRRLGLVVVDEQHRFGVMQRAALLAKGLNPDFLVMTATPIPRTLALTVYGDLDSSILGEKPAGRKPVVTRLVTESRRQEVYNRISRRLAAGEQVFVVCPLIEESEKLDLVSATEIWERTRVALPKWRVGLVHGRLRAEERNRLMEQFRNGELHVMVATPVIEVGVDVPNATVMLIEHPERFGLSQLHQLRGRIGRGEKPAYCILLVREAGAGAGEDTDSAGSAERLRFFARTSDGFALAEKDMELRGPGELLGVKQHGLPDLKVADILRDREALGRARADAFRLVQLDPTLVRAENVCVQKTLLTRFAGRAELLRVG</sequence>
<keyword evidence="6 15" id="KW-0347">Helicase</keyword>
<accession>A0A7C4GFA1</accession>
<dbReference type="Pfam" id="PF17191">
    <property type="entry name" value="RecG_wedge"/>
    <property type="match status" value="1"/>
</dbReference>
<dbReference type="EMBL" id="DSUT01000008">
    <property type="protein sequence ID" value="HGK27378.1"/>
    <property type="molecule type" value="Genomic_DNA"/>
</dbReference>
<proteinExistence type="inferred from homology"/>